<feature type="non-terminal residue" evidence="1">
    <location>
        <position position="1"/>
    </location>
</feature>
<dbReference type="EMBL" id="LXQA011092986">
    <property type="protein sequence ID" value="MCI84519.1"/>
    <property type="molecule type" value="Genomic_DNA"/>
</dbReference>
<keyword evidence="2" id="KW-1185">Reference proteome</keyword>
<evidence type="ECO:0000313" key="2">
    <source>
        <dbReference type="Proteomes" id="UP000265520"/>
    </source>
</evidence>
<evidence type="ECO:0000313" key="1">
    <source>
        <dbReference type="EMBL" id="MCI84519.1"/>
    </source>
</evidence>
<dbReference type="AlphaFoldDB" id="A0A392VB92"/>
<comment type="caution">
    <text evidence="1">The sequence shown here is derived from an EMBL/GenBank/DDBJ whole genome shotgun (WGS) entry which is preliminary data.</text>
</comment>
<organism evidence="1 2">
    <name type="scientific">Trifolium medium</name>
    <dbReference type="NCBI Taxonomy" id="97028"/>
    <lineage>
        <taxon>Eukaryota</taxon>
        <taxon>Viridiplantae</taxon>
        <taxon>Streptophyta</taxon>
        <taxon>Embryophyta</taxon>
        <taxon>Tracheophyta</taxon>
        <taxon>Spermatophyta</taxon>
        <taxon>Magnoliopsida</taxon>
        <taxon>eudicotyledons</taxon>
        <taxon>Gunneridae</taxon>
        <taxon>Pentapetalae</taxon>
        <taxon>rosids</taxon>
        <taxon>fabids</taxon>
        <taxon>Fabales</taxon>
        <taxon>Fabaceae</taxon>
        <taxon>Papilionoideae</taxon>
        <taxon>50 kb inversion clade</taxon>
        <taxon>NPAAA clade</taxon>
        <taxon>Hologalegina</taxon>
        <taxon>IRL clade</taxon>
        <taxon>Trifolieae</taxon>
        <taxon>Trifolium</taxon>
    </lineage>
</organism>
<protein>
    <submittedName>
        <fullName evidence="1">Uncharacterized protein</fullName>
    </submittedName>
</protein>
<reference evidence="1 2" key="1">
    <citation type="journal article" date="2018" name="Front. Plant Sci.">
        <title>Red Clover (Trifolium pratense) and Zigzag Clover (T. medium) - A Picture of Genomic Similarities and Differences.</title>
        <authorList>
            <person name="Dluhosova J."/>
            <person name="Istvanek J."/>
            <person name="Nedelnik J."/>
            <person name="Repkova J."/>
        </authorList>
    </citation>
    <scope>NUCLEOTIDE SEQUENCE [LARGE SCALE GENOMIC DNA]</scope>
    <source>
        <strain evidence="2">cv. 10/8</strain>
        <tissue evidence="1">Leaf</tissue>
    </source>
</reference>
<accession>A0A392VB92</accession>
<sequence length="57" mass="6340">AGGQRVEGILNINDLWLLPRSGVSRIFHSNSFCAIHIEGRSGRRLTRGSPRLQRARG</sequence>
<feature type="non-terminal residue" evidence="1">
    <location>
        <position position="57"/>
    </location>
</feature>
<proteinExistence type="predicted"/>
<name>A0A392VB92_9FABA</name>
<dbReference type="Proteomes" id="UP000265520">
    <property type="component" value="Unassembled WGS sequence"/>
</dbReference>